<evidence type="ECO:0000256" key="1">
    <source>
        <dbReference type="SAM" id="Coils"/>
    </source>
</evidence>
<proteinExistence type="predicted"/>
<dbReference type="Pfam" id="PF19610">
    <property type="entry name" value="DUF6115"/>
    <property type="match status" value="1"/>
</dbReference>
<dbReference type="EMBL" id="JACHEN010000015">
    <property type="protein sequence ID" value="MBB6216506.1"/>
    <property type="molecule type" value="Genomic_DNA"/>
</dbReference>
<organism evidence="3 4">
    <name type="scientific">Anaerosolibacter carboniphilus</name>
    <dbReference type="NCBI Taxonomy" id="1417629"/>
    <lineage>
        <taxon>Bacteria</taxon>
        <taxon>Bacillati</taxon>
        <taxon>Bacillota</taxon>
        <taxon>Clostridia</taxon>
        <taxon>Peptostreptococcales</taxon>
        <taxon>Thermotaleaceae</taxon>
        <taxon>Anaerosolibacter</taxon>
    </lineage>
</organism>
<keyword evidence="2" id="KW-1133">Transmembrane helix</keyword>
<dbReference type="Proteomes" id="UP000579281">
    <property type="component" value="Unassembled WGS sequence"/>
</dbReference>
<dbReference type="AlphaFoldDB" id="A0A841KSF4"/>
<dbReference type="InterPro" id="IPR046118">
    <property type="entry name" value="DUF6115"/>
</dbReference>
<keyword evidence="1" id="KW-0175">Coiled coil</keyword>
<keyword evidence="2" id="KW-0472">Membrane</keyword>
<comment type="caution">
    <text evidence="3">The sequence shown here is derived from an EMBL/GenBank/DDBJ whole genome shotgun (WGS) entry which is preliminary data.</text>
</comment>
<feature type="transmembrane region" description="Helical" evidence="2">
    <location>
        <begin position="6"/>
        <end position="25"/>
    </location>
</feature>
<sequence length="175" mass="20241">MTTNIIYYLVFFIGAGLVLLSYFVLRRQQSTFFSPEDHKLREQEKKLAEYIELAEEIIEELNTVSEQIIQSIDARTVEMCHMMDDIDKRLKSCKEVMDKYPSEMSKDSHVIMDDFADEKELLRIPSVKAKAEDANHLATNEILRLFDEGNSPSQIAKLLNKGIGEVQLILNLRKK</sequence>
<evidence type="ECO:0000313" key="4">
    <source>
        <dbReference type="Proteomes" id="UP000579281"/>
    </source>
</evidence>
<evidence type="ECO:0008006" key="5">
    <source>
        <dbReference type="Google" id="ProtNLM"/>
    </source>
</evidence>
<feature type="coiled-coil region" evidence="1">
    <location>
        <begin position="40"/>
        <end position="67"/>
    </location>
</feature>
<evidence type="ECO:0000313" key="3">
    <source>
        <dbReference type="EMBL" id="MBB6216506.1"/>
    </source>
</evidence>
<reference evidence="3 4" key="1">
    <citation type="submission" date="2020-08" db="EMBL/GenBank/DDBJ databases">
        <title>Genomic Encyclopedia of Type Strains, Phase IV (KMG-IV): sequencing the most valuable type-strain genomes for metagenomic binning, comparative biology and taxonomic classification.</title>
        <authorList>
            <person name="Goeker M."/>
        </authorList>
    </citation>
    <scope>NUCLEOTIDE SEQUENCE [LARGE SCALE GENOMIC DNA]</scope>
    <source>
        <strain evidence="3 4">DSM 103526</strain>
    </source>
</reference>
<name>A0A841KSF4_9FIRM</name>
<gene>
    <name evidence="3" type="ORF">HNQ80_002608</name>
</gene>
<evidence type="ECO:0000256" key="2">
    <source>
        <dbReference type="SAM" id="Phobius"/>
    </source>
</evidence>
<accession>A0A841KSF4</accession>
<keyword evidence="4" id="KW-1185">Reference proteome</keyword>
<keyword evidence="2" id="KW-0812">Transmembrane</keyword>
<dbReference type="RefSeq" id="WP_184311041.1">
    <property type="nucleotide sequence ID" value="NZ_JACHEN010000015.1"/>
</dbReference>
<protein>
    <recommendedName>
        <fullName evidence="5">DUF2802 domain-containing protein</fullName>
    </recommendedName>
</protein>